<dbReference type="EMBL" id="VLTN01000029">
    <property type="protein sequence ID" value="KAA0151143.1"/>
    <property type="molecule type" value="Genomic_DNA"/>
</dbReference>
<name>A0A5A8E7Q8_CAFRO</name>
<dbReference type="InterPro" id="IPR005651">
    <property type="entry name" value="Trm112-like"/>
</dbReference>
<dbReference type="EMBL" id="VLTM01000015">
    <property type="protein sequence ID" value="KAA0164892.1"/>
    <property type="molecule type" value="Genomic_DNA"/>
</dbReference>
<evidence type="ECO:0000313" key="2">
    <source>
        <dbReference type="EMBL" id="KAA0151143.1"/>
    </source>
</evidence>
<organism evidence="5 6">
    <name type="scientific">Cafeteria roenbergensis</name>
    <name type="common">Marine flagellate</name>
    <dbReference type="NCBI Taxonomy" id="33653"/>
    <lineage>
        <taxon>Eukaryota</taxon>
        <taxon>Sar</taxon>
        <taxon>Stramenopiles</taxon>
        <taxon>Bigyra</taxon>
        <taxon>Opalozoa</taxon>
        <taxon>Bicosoecida</taxon>
        <taxon>Cafeteriaceae</taxon>
        <taxon>Cafeteria</taxon>
    </lineage>
</organism>
<dbReference type="OMA" id="THNMMAC"/>
<sequence length="134" mass="14353">MRLVTQNLLTCQVKACMDTAATPDGGFLSYPLKVVPDAGGLKQVASPFDEGVAKSILPRLDWAALRKTAAELGVAALPEEVPAGAESDAGFLRSVYALVFDIHLEEGNLLCPHCGRAYPVRKGVPNMLLRDDEM</sequence>
<dbReference type="PANTHER" id="PTHR12773">
    <property type="entry name" value="UPF0315 PROTEIN-RELATED"/>
    <property type="match status" value="1"/>
</dbReference>
<evidence type="ECO:0000313" key="8">
    <source>
        <dbReference type="Proteomes" id="UP000324907"/>
    </source>
</evidence>
<evidence type="ECO:0000313" key="7">
    <source>
        <dbReference type="Proteomes" id="UP000323011"/>
    </source>
</evidence>
<evidence type="ECO:0000313" key="9">
    <source>
        <dbReference type="Proteomes" id="UP000325113"/>
    </source>
</evidence>
<dbReference type="GO" id="GO:0070476">
    <property type="term" value="P:rRNA (guanine-N7)-methylation"/>
    <property type="evidence" value="ECO:0007669"/>
    <property type="project" value="TreeGrafter"/>
</dbReference>
<evidence type="ECO:0000256" key="1">
    <source>
        <dbReference type="ARBA" id="ARBA00007980"/>
    </source>
</evidence>
<dbReference type="AlphaFoldDB" id="A0A5A8E7Q8"/>
<proteinExistence type="inferred from homology"/>
<evidence type="ECO:0008006" key="10">
    <source>
        <dbReference type="Google" id="ProtNLM"/>
    </source>
</evidence>
<reference evidence="6 7" key="1">
    <citation type="submission" date="2019-07" db="EMBL/GenBank/DDBJ databases">
        <title>Genomes of Cafeteria roenbergensis.</title>
        <authorList>
            <person name="Fischer M.G."/>
            <person name="Hackl T."/>
            <person name="Roman M."/>
        </authorList>
    </citation>
    <scope>NUCLEOTIDE SEQUENCE [LARGE SCALE GENOMIC DNA]</scope>
    <source>
        <strain evidence="2 7">BVI</strain>
        <strain evidence="3 9">Cflag</strain>
        <strain evidence="5 6">E4-10P</strain>
        <strain evidence="4 8">RCC970-E3</strain>
    </source>
</reference>
<evidence type="ECO:0000313" key="4">
    <source>
        <dbReference type="EMBL" id="KAA0167228.1"/>
    </source>
</evidence>
<dbReference type="Proteomes" id="UP000324907">
    <property type="component" value="Unassembled WGS sequence"/>
</dbReference>
<comment type="similarity">
    <text evidence="1">Belongs to the TRM112 family.</text>
</comment>
<dbReference type="Proteomes" id="UP000322899">
    <property type="component" value="Unassembled WGS sequence"/>
</dbReference>
<keyword evidence="7" id="KW-1185">Reference proteome</keyword>
<protein>
    <recommendedName>
        <fullName evidence="10">Trm112p-like protein</fullName>
    </recommendedName>
</protein>
<dbReference type="SUPFAM" id="SSF158997">
    <property type="entry name" value="Trm112p-like"/>
    <property type="match status" value="1"/>
</dbReference>
<dbReference type="PANTHER" id="PTHR12773:SF0">
    <property type="entry name" value="MULTIFUNCTIONAL METHYLTRANSFERASE SUBUNIT TRM112-LIKE PROTEIN"/>
    <property type="match status" value="1"/>
</dbReference>
<gene>
    <name evidence="5" type="ORF">FNF27_05621</name>
    <name evidence="4" type="ORF">FNF28_02877</name>
    <name evidence="2" type="ORF">FNF29_04835</name>
    <name evidence="3" type="ORF">FNF31_02215</name>
</gene>
<dbReference type="Gene3D" id="2.20.25.10">
    <property type="match status" value="1"/>
</dbReference>
<dbReference type="EMBL" id="VLTL01000035">
    <property type="protein sequence ID" value="KAA0167228.1"/>
    <property type="molecule type" value="Genomic_DNA"/>
</dbReference>
<dbReference type="Proteomes" id="UP000323011">
    <property type="component" value="Unassembled WGS sequence"/>
</dbReference>
<evidence type="ECO:0000313" key="5">
    <source>
        <dbReference type="EMBL" id="KAA0172867.1"/>
    </source>
</evidence>
<dbReference type="Proteomes" id="UP000325113">
    <property type="component" value="Unassembled WGS sequence"/>
</dbReference>
<evidence type="ECO:0000313" key="3">
    <source>
        <dbReference type="EMBL" id="KAA0164892.1"/>
    </source>
</evidence>
<dbReference type="GO" id="GO:0030488">
    <property type="term" value="P:tRNA methylation"/>
    <property type="evidence" value="ECO:0007669"/>
    <property type="project" value="TreeGrafter"/>
</dbReference>
<dbReference type="Pfam" id="PF03966">
    <property type="entry name" value="Trm112p"/>
    <property type="match status" value="1"/>
</dbReference>
<comment type="caution">
    <text evidence="5">The sequence shown here is derived from an EMBL/GenBank/DDBJ whole genome shotgun (WGS) entry which is preliminary data.</text>
</comment>
<evidence type="ECO:0000313" key="6">
    <source>
        <dbReference type="Proteomes" id="UP000322899"/>
    </source>
</evidence>
<dbReference type="GO" id="GO:0046982">
    <property type="term" value="F:protein heterodimerization activity"/>
    <property type="evidence" value="ECO:0007669"/>
    <property type="project" value="InterPro"/>
</dbReference>
<accession>A0A5A8E7Q8</accession>
<dbReference type="EMBL" id="VLTO01000041">
    <property type="protein sequence ID" value="KAA0172867.1"/>
    <property type="molecule type" value="Genomic_DNA"/>
</dbReference>
<dbReference type="InterPro" id="IPR039127">
    <property type="entry name" value="Trm112"/>
</dbReference>
<dbReference type="OrthoDB" id="2187549at2759"/>